<comment type="caution">
    <text evidence="1">The sequence shown here is derived from an EMBL/GenBank/DDBJ whole genome shotgun (WGS) entry which is preliminary data.</text>
</comment>
<organism evidence="1 2">
    <name type="scientific">[Ruminococcus] torques</name>
    <dbReference type="NCBI Taxonomy" id="33039"/>
    <lineage>
        <taxon>Bacteria</taxon>
        <taxon>Bacillati</taxon>
        <taxon>Bacillota</taxon>
        <taxon>Clostridia</taxon>
        <taxon>Lachnospirales</taxon>
        <taxon>Lachnospiraceae</taxon>
        <taxon>Mediterraneibacter</taxon>
    </lineage>
</organism>
<gene>
    <name evidence="1" type="ORF">EAI93_02235</name>
</gene>
<protein>
    <submittedName>
        <fullName evidence="1">Uncharacterized protein</fullName>
    </submittedName>
</protein>
<dbReference type="RefSeq" id="WP_129794655.1">
    <property type="nucleotide sequence ID" value="NZ_RCYR01000002.1"/>
</dbReference>
<proteinExistence type="predicted"/>
<accession>A0A4Q5CBH2</accession>
<evidence type="ECO:0000313" key="2">
    <source>
        <dbReference type="Proteomes" id="UP000292665"/>
    </source>
</evidence>
<dbReference type="EMBL" id="RCYR01000002">
    <property type="protein sequence ID" value="RYS81681.1"/>
    <property type="molecule type" value="Genomic_DNA"/>
</dbReference>
<evidence type="ECO:0000313" key="1">
    <source>
        <dbReference type="EMBL" id="RYS81681.1"/>
    </source>
</evidence>
<name>A0A4Q5CBH2_9FIRM</name>
<dbReference type="AlphaFoldDB" id="A0A4Q5CBH2"/>
<sequence>MGRPLIFVNTDNFPRFCDNRCLNTNCSKHLSRLAGHSGGAKISKLRGTPDCEGYISKWKKSHEEIQAIQKEMREAGIK</sequence>
<reference evidence="1 2" key="1">
    <citation type="journal article" date="2019" name="Science, e1252229">
        <title>Invertible promoters mediate bacterial phase variation, antibiotic resistance, and host adaptation in the gut.</title>
        <authorList>
            <person name="Jiang X."/>
            <person name="Hall A.B."/>
            <person name="Arthur T.D."/>
            <person name="Plichta D.R."/>
            <person name="Covington C.T."/>
            <person name="Poyet M."/>
            <person name="Crothers J."/>
            <person name="Moses P.L."/>
            <person name="Tolonen A.C."/>
            <person name="Vlamakis H."/>
            <person name="Alm E.J."/>
            <person name="Xavier R.J."/>
        </authorList>
    </citation>
    <scope>NUCLEOTIDE SEQUENCE [LARGE SCALE GENOMIC DNA]</scope>
    <source>
        <strain evidence="2">aa_0143</strain>
    </source>
</reference>
<dbReference type="Proteomes" id="UP000292665">
    <property type="component" value="Unassembled WGS sequence"/>
</dbReference>